<evidence type="ECO:0000313" key="3">
    <source>
        <dbReference type="EMBL" id="PEG38939.1"/>
    </source>
</evidence>
<comment type="caution">
    <text evidence="3">The sequence shown here is derived from an EMBL/GenBank/DDBJ whole genome shotgun (WGS) entry which is preliminary data.</text>
</comment>
<dbReference type="EMBL" id="PDCP01000017">
    <property type="protein sequence ID" value="PEG38939.1"/>
    <property type="molecule type" value="Genomic_DNA"/>
</dbReference>
<protein>
    <recommendedName>
        <fullName evidence="5">ATPase</fullName>
    </recommendedName>
</protein>
<feature type="signal peptide" evidence="2">
    <location>
        <begin position="1"/>
        <end position="24"/>
    </location>
</feature>
<dbReference type="AlphaFoldDB" id="A0A2A7N544"/>
<evidence type="ECO:0000256" key="1">
    <source>
        <dbReference type="SAM" id="MobiDB-lite"/>
    </source>
</evidence>
<proteinExistence type="predicted"/>
<sequence length="718" mass="72794">MSKHRKLSKRSQKFAAVGATTATAAALTVGFVPAPEKAMTWRDILLTAGPNYTQLITDWSNSLDNILIAQGNIQGGAASFWNPIASASGGLLPTFTAGTTQTDLATISGIITALTDALNNASDLGVVPGLSADAAAIVLGGVLQGLIPIEGVDDVLTGAAGPLLETLAVLQVVGGVLGQLQAINDLLEPLGVEIDNLPSLTDLLGLTATQTEYNSSYAWPILGMDGQTSVGNTFVNLPELTLSDVLANVANIDLDIPNVDLGELTGLDAIPGLSQVLDLLGLGDSSPLDLLIDPLLAGLGTQLELLDDLVATPSVTAWVPVGSGAYNFPFDASIGWLAAMPTLALGPIPALSEIDLPIDLGIDPSAETVLMIPIAATGGQLPFGLASFGSVNAGLVFPTATGVTTLGGTTLNTFGLPLLGVSYSSLNVGQANYVGTNGFNINTGTTVGALVTPLGPVPLVYSLGAVNAGNSGIGVTLPSLFGVGLLPPIQIGEPVGQESSDGLIGKDILNLGLAVPTQVTRVADLVGMGAVFTPAEEVGTAVWNATVRPVGEQVTAALNDVNGPITNGLASGFEQFTGAIADATGGAPATTSTLAASAQPTAAPVAKSTTEPKAALSAKDITNVSARLDERLQLANQRIATATLNARNRTQAAVERTQAQLNNIAAEGQKAINNTVNGLKKTVNDTVNTVKGATDNLTKKKDADSKKGADSKKDNDAK</sequence>
<accession>A0A2A7N544</accession>
<organism evidence="3 4">
    <name type="scientific">Mycolicibacterium agri</name>
    <name type="common">Mycobacterium agri</name>
    <dbReference type="NCBI Taxonomy" id="36811"/>
    <lineage>
        <taxon>Bacteria</taxon>
        <taxon>Bacillati</taxon>
        <taxon>Actinomycetota</taxon>
        <taxon>Actinomycetes</taxon>
        <taxon>Mycobacteriales</taxon>
        <taxon>Mycobacteriaceae</taxon>
        <taxon>Mycolicibacterium</taxon>
    </lineage>
</organism>
<name>A0A2A7N544_MYCAG</name>
<dbReference type="Proteomes" id="UP000220914">
    <property type="component" value="Unassembled WGS sequence"/>
</dbReference>
<dbReference type="OrthoDB" id="4367628at2"/>
<feature type="chain" id="PRO_5012653642" description="ATPase" evidence="2">
    <location>
        <begin position="25"/>
        <end position="718"/>
    </location>
</feature>
<gene>
    <name evidence="3" type="ORF">CQY20_11910</name>
</gene>
<feature type="compositionally biased region" description="Basic and acidic residues" evidence="1">
    <location>
        <begin position="697"/>
        <end position="718"/>
    </location>
</feature>
<evidence type="ECO:0008006" key="5">
    <source>
        <dbReference type="Google" id="ProtNLM"/>
    </source>
</evidence>
<feature type="region of interest" description="Disordered" evidence="1">
    <location>
        <begin position="691"/>
        <end position="718"/>
    </location>
</feature>
<evidence type="ECO:0000256" key="2">
    <source>
        <dbReference type="SAM" id="SignalP"/>
    </source>
</evidence>
<keyword evidence="2" id="KW-0732">Signal</keyword>
<evidence type="ECO:0000313" key="4">
    <source>
        <dbReference type="Proteomes" id="UP000220914"/>
    </source>
</evidence>
<reference evidence="3 4" key="1">
    <citation type="submission" date="2017-10" db="EMBL/GenBank/DDBJ databases">
        <title>The new phylogeny of genus Mycobacterium.</title>
        <authorList>
            <person name="Tortoli E."/>
            <person name="Trovato A."/>
            <person name="Cirillo D.M."/>
        </authorList>
    </citation>
    <scope>NUCLEOTIDE SEQUENCE [LARGE SCALE GENOMIC DNA]</scope>
    <source>
        <strain evidence="3 4">CCUG37673</strain>
    </source>
</reference>
<dbReference type="RefSeq" id="WP_133119060.1">
    <property type="nucleotide sequence ID" value="NZ_BLKS01000001.1"/>
</dbReference>
<keyword evidence="4" id="KW-1185">Reference proteome</keyword>